<evidence type="ECO:0000259" key="12">
    <source>
        <dbReference type="Pfam" id="PF02223"/>
    </source>
</evidence>
<dbReference type="HAMAP" id="MF_00165">
    <property type="entry name" value="Thymidylate_kinase"/>
    <property type="match status" value="1"/>
</dbReference>
<gene>
    <name evidence="11" type="primary">tmk</name>
    <name evidence="13" type="ORF">C683_1037</name>
</gene>
<organism evidence="13 14">
    <name type="scientific">Catellicoccus marimammalium M35/04/3</name>
    <dbReference type="NCBI Taxonomy" id="1234409"/>
    <lineage>
        <taxon>Bacteria</taxon>
        <taxon>Bacillati</taxon>
        <taxon>Bacillota</taxon>
        <taxon>Bacilli</taxon>
        <taxon>Lactobacillales</taxon>
        <taxon>Enterococcaceae</taxon>
        <taxon>Catellicoccus</taxon>
    </lineage>
</organism>
<comment type="caution">
    <text evidence="13">The sequence shown here is derived from an EMBL/GenBank/DDBJ whole genome shotgun (WGS) entry which is preliminary data.</text>
</comment>
<dbReference type="GO" id="GO:0005524">
    <property type="term" value="F:ATP binding"/>
    <property type="evidence" value="ECO:0007669"/>
    <property type="project" value="UniProtKB-UniRule"/>
</dbReference>
<keyword evidence="6 11" id="KW-0547">Nucleotide-binding</keyword>
<keyword evidence="5 11" id="KW-0545">Nucleotide biosynthesis</keyword>
<evidence type="ECO:0000313" key="13">
    <source>
        <dbReference type="EMBL" id="EKU27041.1"/>
    </source>
</evidence>
<keyword evidence="4 11" id="KW-0808">Transferase</keyword>
<evidence type="ECO:0000256" key="4">
    <source>
        <dbReference type="ARBA" id="ARBA00022679"/>
    </source>
</evidence>
<dbReference type="STRING" id="1234409.C683_1037"/>
<dbReference type="CDD" id="cd01672">
    <property type="entry name" value="TMPK"/>
    <property type="match status" value="1"/>
</dbReference>
<comment type="function">
    <text evidence="10 11">Phosphorylation of dTMP to form dTDP in both de novo and salvage pathways of dTTP synthesis.</text>
</comment>
<dbReference type="PANTHER" id="PTHR10344:SF4">
    <property type="entry name" value="UMP-CMP KINASE 2, MITOCHONDRIAL"/>
    <property type="match status" value="1"/>
</dbReference>
<evidence type="ECO:0000256" key="8">
    <source>
        <dbReference type="ARBA" id="ARBA00022840"/>
    </source>
</evidence>
<proteinExistence type="inferred from homology"/>
<feature type="binding site" evidence="11">
    <location>
        <begin position="10"/>
        <end position="17"/>
    </location>
    <ligand>
        <name>ATP</name>
        <dbReference type="ChEBI" id="CHEBI:30616"/>
    </ligand>
</feature>
<dbReference type="Proteomes" id="UP000016057">
    <property type="component" value="Unassembled WGS sequence"/>
</dbReference>
<evidence type="ECO:0000256" key="5">
    <source>
        <dbReference type="ARBA" id="ARBA00022727"/>
    </source>
</evidence>
<evidence type="ECO:0000256" key="3">
    <source>
        <dbReference type="ARBA" id="ARBA00017144"/>
    </source>
</evidence>
<evidence type="ECO:0000256" key="2">
    <source>
        <dbReference type="ARBA" id="ARBA00012980"/>
    </source>
</evidence>
<dbReference type="PANTHER" id="PTHR10344">
    <property type="entry name" value="THYMIDYLATE KINASE"/>
    <property type="match status" value="1"/>
</dbReference>
<dbReference type="PATRIC" id="fig|1234409.3.peg.988"/>
<name>K8ZNA1_9ENTE</name>
<keyword evidence="8 11" id="KW-0067">ATP-binding</keyword>
<feature type="domain" description="Thymidylate kinase-like" evidence="12">
    <location>
        <begin position="8"/>
        <end position="198"/>
    </location>
</feature>
<sequence length="214" mass="24292">MNGIFITFEGPDGAGKTSVMEEIVAILRDQVMIDIVETREPGGIPIAEEIRQLILDNKNVMMDERTEALLFAAARRQHLVEKINPALHAGKLVINDRFVDSSLAYQGKGRRIGMEEVAQLNEFVTEGLKPDLTLYLDIDAETGLKRAGKVANGNDRLESEGIEFHQRVRHGYIELLQKEGDRIVKVDAKQPFEQVVTECYHIIRERFPSIFRNY</sequence>
<dbReference type="GO" id="GO:0006235">
    <property type="term" value="P:dTTP biosynthetic process"/>
    <property type="evidence" value="ECO:0007669"/>
    <property type="project" value="UniProtKB-UniRule"/>
</dbReference>
<dbReference type="EMBL" id="AMYT01000021">
    <property type="protein sequence ID" value="EKU27041.1"/>
    <property type="molecule type" value="Genomic_DNA"/>
</dbReference>
<dbReference type="InterPro" id="IPR039430">
    <property type="entry name" value="Thymidylate_kin-like_dom"/>
</dbReference>
<evidence type="ECO:0000256" key="11">
    <source>
        <dbReference type="HAMAP-Rule" id="MF_00165"/>
    </source>
</evidence>
<dbReference type="GO" id="GO:0004798">
    <property type="term" value="F:dTMP kinase activity"/>
    <property type="evidence" value="ECO:0007669"/>
    <property type="project" value="UniProtKB-UniRule"/>
</dbReference>
<evidence type="ECO:0000313" key="14">
    <source>
        <dbReference type="Proteomes" id="UP000016057"/>
    </source>
</evidence>
<evidence type="ECO:0000256" key="7">
    <source>
        <dbReference type="ARBA" id="ARBA00022777"/>
    </source>
</evidence>
<comment type="similarity">
    <text evidence="1 11">Belongs to the thymidylate kinase family.</text>
</comment>
<protein>
    <recommendedName>
        <fullName evidence="3 11">Thymidylate kinase</fullName>
        <ecNumber evidence="2 11">2.7.4.9</ecNumber>
    </recommendedName>
    <alternativeName>
        <fullName evidence="11">dTMP kinase</fullName>
    </alternativeName>
</protein>
<evidence type="ECO:0000256" key="1">
    <source>
        <dbReference type="ARBA" id="ARBA00009776"/>
    </source>
</evidence>
<evidence type="ECO:0000256" key="9">
    <source>
        <dbReference type="ARBA" id="ARBA00048743"/>
    </source>
</evidence>
<dbReference type="OrthoDB" id="9774907at2"/>
<keyword evidence="14" id="KW-1185">Reference proteome</keyword>
<dbReference type="GO" id="GO:0005829">
    <property type="term" value="C:cytosol"/>
    <property type="evidence" value="ECO:0007669"/>
    <property type="project" value="TreeGrafter"/>
</dbReference>
<dbReference type="AlphaFoldDB" id="K8ZNA1"/>
<dbReference type="SUPFAM" id="SSF52540">
    <property type="entry name" value="P-loop containing nucleoside triphosphate hydrolases"/>
    <property type="match status" value="1"/>
</dbReference>
<dbReference type="Gene3D" id="3.40.50.300">
    <property type="entry name" value="P-loop containing nucleotide triphosphate hydrolases"/>
    <property type="match status" value="1"/>
</dbReference>
<evidence type="ECO:0000256" key="10">
    <source>
        <dbReference type="ARBA" id="ARBA00057735"/>
    </source>
</evidence>
<dbReference type="InterPro" id="IPR027417">
    <property type="entry name" value="P-loop_NTPase"/>
</dbReference>
<dbReference type="FunFam" id="3.40.50.300:FF:000225">
    <property type="entry name" value="Thymidylate kinase"/>
    <property type="match status" value="1"/>
</dbReference>
<dbReference type="eggNOG" id="COG0125">
    <property type="taxonomic scope" value="Bacteria"/>
</dbReference>
<dbReference type="GO" id="GO:0006233">
    <property type="term" value="P:dTDP biosynthetic process"/>
    <property type="evidence" value="ECO:0007669"/>
    <property type="project" value="InterPro"/>
</dbReference>
<accession>K8ZNA1</accession>
<dbReference type="EC" id="2.7.4.9" evidence="2 11"/>
<evidence type="ECO:0000256" key="6">
    <source>
        <dbReference type="ARBA" id="ARBA00022741"/>
    </source>
</evidence>
<dbReference type="RefSeq" id="WP_009491679.1">
    <property type="nucleotide sequence ID" value="NZ_AMYT01000021.1"/>
</dbReference>
<dbReference type="NCBIfam" id="TIGR00041">
    <property type="entry name" value="DTMP_kinase"/>
    <property type="match status" value="1"/>
</dbReference>
<dbReference type="Pfam" id="PF02223">
    <property type="entry name" value="Thymidylate_kin"/>
    <property type="match status" value="1"/>
</dbReference>
<dbReference type="InterPro" id="IPR018094">
    <property type="entry name" value="Thymidylate_kinase"/>
</dbReference>
<keyword evidence="7 11" id="KW-0418">Kinase</keyword>
<reference evidence="13 14" key="1">
    <citation type="journal article" date="2013" name="Genome Announc.">
        <title>Draft Genome Sequence of Catellicoccus marimammalium, a Novel Species Commonly Found in Gull Feces.</title>
        <authorList>
            <person name="Weigand M.R."/>
            <person name="Ryu H."/>
            <person name="Bozcek L."/>
            <person name="Konstantinidis K.T."/>
            <person name="Santo Domingo J.W."/>
        </authorList>
    </citation>
    <scope>NUCLEOTIDE SEQUENCE [LARGE SCALE GENOMIC DNA]</scope>
    <source>
        <strain evidence="13 14">M35/04/3</strain>
    </source>
</reference>
<comment type="catalytic activity">
    <reaction evidence="9 11">
        <text>dTMP + ATP = dTDP + ADP</text>
        <dbReference type="Rhea" id="RHEA:13517"/>
        <dbReference type="ChEBI" id="CHEBI:30616"/>
        <dbReference type="ChEBI" id="CHEBI:58369"/>
        <dbReference type="ChEBI" id="CHEBI:63528"/>
        <dbReference type="ChEBI" id="CHEBI:456216"/>
        <dbReference type="EC" id="2.7.4.9"/>
    </reaction>
</comment>
<dbReference type="GO" id="GO:0006227">
    <property type="term" value="P:dUDP biosynthetic process"/>
    <property type="evidence" value="ECO:0007669"/>
    <property type="project" value="TreeGrafter"/>
</dbReference>